<evidence type="ECO:0008006" key="9">
    <source>
        <dbReference type="Google" id="ProtNLM"/>
    </source>
</evidence>
<evidence type="ECO:0000313" key="8">
    <source>
        <dbReference type="Proteomes" id="UP000229612"/>
    </source>
</evidence>
<keyword evidence="3" id="KW-0564">Palmitate</keyword>
<dbReference type="Proteomes" id="UP000229612">
    <property type="component" value="Unassembled WGS sequence"/>
</dbReference>
<evidence type="ECO:0000256" key="3">
    <source>
        <dbReference type="ARBA" id="ARBA00023139"/>
    </source>
</evidence>
<evidence type="ECO:0000256" key="1">
    <source>
        <dbReference type="ARBA" id="ARBA00022729"/>
    </source>
</evidence>
<sequence>QEEPEIEIINLQRFSDGEGNSVELSFNPETESVTVSGAGYVGLVFNQITSASGARYENTENDLLLWNKDDEVTIYKEDEVVFVGTVETMEDIQTPNISDNNPSEINSADPALYASSWVWSHTDLSSGERIASPNNDEFILSFDGNGFVSSQTDCNGLGGIYTVDGEVLSMGQFVSTLMYCEGSMEGVYGEQLVQVNSYTIEGNTLRLNLARDYGVMTFISQGE</sequence>
<evidence type="ECO:0000259" key="6">
    <source>
        <dbReference type="Pfam" id="PF09864"/>
    </source>
</evidence>
<dbReference type="PANTHER" id="PTHR35535:SF2">
    <property type="entry name" value="DUF306 DOMAIN-CONTAINING PROTEIN"/>
    <property type="match status" value="1"/>
</dbReference>
<keyword evidence="4" id="KW-0449">Lipoprotein</keyword>
<accession>A0A2H0UHE1</accession>
<feature type="domain" description="C-type lysozyme inhibitor" evidence="6">
    <location>
        <begin position="18"/>
        <end position="79"/>
    </location>
</feature>
<organism evidence="7 8">
    <name type="scientific">Candidatus Kaiserbacteria bacterium CG10_big_fil_rev_8_21_14_0_10_44_10</name>
    <dbReference type="NCBI Taxonomy" id="1974606"/>
    <lineage>
        <taxon>Bacteria</taxon>
        <taxon>Candidatus Kaiseribacteriota</taxon>
    </lineage>
</organism>
<dbReference type="AlphaFoldDB" id="A0A2H0UHE1"/>
<evidence type="ECO:0000313" key="7">
    <source>
        <dbReference type="EMBL" id="PIR85834.1"/>
    </source>
</evidence>
<feature type="domain" description="DUF306" evidence="5">
    <location>
        <begin position="119"/>
        <end position="218"/>
    </location>
</feature>
<dbReference type="InterPro" id="IPR038670">
    <property type="entry name" value="HslJ-like_sf"/>
</dbReference>
<protein>
    <recommendedName>
        <fullName evidence="9">DUF306 domain-containing protein</fullName>
    </recommendedName>
</protein>
<proteinExistence type="predicted"/>
<keyword evidence="1" id="KW-0732">Signal</keyword>
<evidence type="ECO:0000256" key="2">
    <source>
        <dbReference type="ARBA" id="ARBA00023136"/>
    </source>
</evidence>
<dbReference type="EMBL" id="PFBG01000024">
    <property type="protein sequence ID" value="PIR85834.1"/>
    <property type="molecule type" value="Genomic_DNA"/>
</dbReference>
<feature type="non-terminal residue" evidence="7">
    <location>
        <position position="1"/>
    </location>
</feature>
<evidence type="ECO:0000256" key="4">
    <source>
        <dbReference type="ARBA" id="ARBA00023288"/>
    </source>
</evidence>
<dbReference type="Gene3D" id="2.40.128.270">
    <property type="match status" value="1"/>
</dbReference>
<dbReference type="InterPro" id="IPR005184">
    <property type="entry name" value="DUF306_Meta_HslJ"/>
</dbReference>
<evidence type="ECO:0000259" key="5">
    <source>
        <dbReference type="Pfam" id="PF03724"/>
    </source>
</evidence>
<dbReference type="InterPro" id="IPR018660">
    <property type="entry name" value="MliC"/>
</dbReference>
<dbReference type="PANTHER" id="PTHR35535">
    <property type="entry name" value="HEAT SHOCK PROTEIN HSLJ"/>
    <property type="match status" value="1"/>
</dbReference>
<dbReference type="Pfam" id="PF03724">
    <property type="entry name" value="META"/>
    <property type="match status" value="1"/>
</dbReference>
<dbReference type="InterPro" id="IPR036328">
    <property type="entry name" value="MliC_sf"/>
</dbReference>
<reference evidence="8" key="1">
    <citation type="submission" date="2017-09" db="EMBL/GenBank/DDBJ databases">
        <title>Depth-based differentiation of microbial function through sediment-hosted aquifers and enrichment of novel symbionts in the deep terrestrial subsurface.</title>
        <authorList>
            <person name="Probst A.J."/>
            <person name="Ladd B."/>
            <person name="Jarett J.K."/>
            <person name="Geller-Mcgrath D.E."/>
            <person name="Sieber C.M.K."/>
            <person name="Emerson J.B."/>
            <person name="Anantharaman K."/>
            <person name="Thomas B.C."/>
            <person name="Malmstrom R."/>
            <person name="Stieglmeier M."/>
            <person name="Klingl A."/>
            <person name="Woyke T."/>
            <person name="Ryan C.M."/>
            <person name="Banfield J.F."/>
        </authorList>
    </citation>
    <scope>NUCLEOTIDE SEQUENCE [LARGE SCALE GENOMIC DNA]</scope>
</reference>
<keyword evidence="2" id="KW-0472">Membrane</keyword>
<dbReference type="SUPFAM" id="SSF141488">
    <property type="entry name" value="YdhA-like"/>
    <property type="match status" value="1"/>
</dbReference>
<dbReference type="Gene3D" id="2.40.128.200">
    <property type="match status" value="1"/>
</dbReference>
<dbReference type="Pfam" id="PF09864">
    <property type="entry name" value="MliC"/>
    <property type="match status" value="1"/>
</dbReference>
<gene>
    <name evidence="7" type="ORF">COU14_02160</name>
</gene>
<dbReference type="InterPro" id="IPR053147">
    <property type="entry name" value="Hsp_HslJ-like"/>
</dbReference>
<name>A0A2H0UHE1_9BACT</name>
<comment type="caution">
    <text evidence="7">The sequence shown here is derived from an EMBL/GenBank/DDBJ whole genome shotgun (WGS) entry which is preliminary data.</text>
</comment>